<feature type="signal peptide" evidence="1">
    <location>
        <begin position="1"/>
        <end position="19"/>
    </location>
</feature>
<dbReference type="RefSeq" id="XP_062786473.1">
    <property type="nucleotide sequence ID" value="XM_062930422.1"/>
</dbReference>
<reference evidence="3" key="1">
    <citation type="journal article" date="2023" name="bioRxiv">
        <title>Complete genome of the Medicago anthracnose fungus, Colletotrichum destructivum, reveals a mini-chromosome-like region within a core chromosome.</title>
        <authorList>
            <person name="Lapalu N."/>
            <person name="Simon A."/>
            <person name="Lu A."/>
            <person name="Plaumann P.-L."/>
            <person name="Amselem J."/>
            <person name="Pigne S."/>
            <person name="Auger A."/>
            <person name="Koch C."/>
            <person name="Dallery J.-F."/>
            <person name="O'Connell R.J."/>
        </authorList>
    </citation>
    <scope>NUCLEOTIDE SEQUENCE [LARGE SCALE GENOMIC DNA]</scope>
    <source>
        <strain evidence="3">CBS 520.97</strain>
    </source>
</reference>
<protein>
    <recommendedName>
        <fullName evidence="4">Lipoprotein</fullName>
    </recommendedName>
</protein>
<evidence type="ECO:0008006" key="4">
    <source>
        <dbReference type="Google" id="ProtNLM"/>
    </source>
</evidence>
<evidence type="ECO:0000313" key="3">
    <source>
        <dbReference type="Proteomes" id="UP001322277"/>
    </source>
</evidence>
<name>A0AAX4J1J2_9PEZI</name>
<keyword evidence="1" id="KW-0732">Signal</keyword>
<dbReference type="GeneID" id="87950766"/>
<proteinExistence type="predicted"/>
<feature type="chain" id="PRO_5043758024" description="Lipoprotein" evidence="1">
    <location>
        <begin position="20"/>
        <end position="101"/>
    </location>
</feature>
<evidence type="ECO:0000256" key="1">
    <source>
        <dbReference type="SAM" id="SignalP"/>
    </source>
</evidence>
<dbReference type="EMBL" id="CP137314">
    <property type="protein sequence ID" value="WQF89252.1"/>
    <property type="molecule type" value="Genomic_DNA"/>
</dbReference>
<dbReference type="Proteomes" id="UP001322277">
    <property type="component" value="Chromosome 10"/>
</dbReference>
<dbReference type="AlphaFoldDB" id="A0AAX4J1J2"/>
<sequence length="101" mass="10705">MKLIIPTVIITLLSTLGSACSSYEFCRCHNADTSVNIPATEKSCKNLGGSMVTTNFGRYCSGYVANAGIGGVQPVFLNNCRFRVQCNANGAPLDSNCYAKA</sequence>
<keyword evidence="3" id="KW-1185">Reference proteome</keyword>
<dbReference type="PROSITE" id="PS51257">
    <property type="entry name" value="PROKAR_LIPOPROTEIN"/>
    <property type="match status" value="1"/>
</dbReference>
<accession>A0AAX4J1J2</accession>
<gene>
    <name evidence="2" type="ORF">CDEST_14266</name>
</gene>
<organism evidence="2 3">
    <name type="scientific">Colletotrichum destructivum</name>
    <dbReference type="NCBI Taxonomy" id="34406"/>
    <lineage>
        <taxon>Eukaryota</taxon>
        <taxon>Fungi</taxon>
        <taxon>Dikarya</taxon>
        <taxon>Ascomycota</taxon>
        <taxon>Pezizomycotina</taxon>
        <taxon>Sordariomycetes</taxon>
        <taxon>Hypocreomycetidae</taxon>
        <taxon>Glomerellales</taxon>
        <taxon>Glomerellaceae</taxon>
        <taxon>Colletotrichum</taxon>
        <taxon>Colletotrichum destructivum species complex</taxon>
    </lineage>
</organism>
<dbReference type="KEGG" id="cdet:87950766"/>
<evidence type="ECO:0000313" key="2">
    <source>
        <dbReference type="EMBL" id="WQF89252.1"/>
    </source>
</evidence>